<organism evidence="12 13">
    <name type="scientific">Reticulibacter mediterranei</name>
    <dbReference type="NCBI Taxonomy" id="2778369"/>
    <lineage>
        <taxon>Bacteria</taxon>
        <taxon>Bacillati</taxon>
        <taxon>Chloroflexota</taxon>
        <taxon>Ktedonobacteria</taxon>
        <taxon>Ktedonobacterales</taxon>
        <taxon>Reticulibacteraceae</taxon>
        <taxon>Reticulibacter</taxon>
    </lineage>
</organism>
<feature type="domain" description="Cation/H+ exchanger transmembrane" evidence="11">
    <location>
        <begin position="13"/>
        <end position="406"/>
    </location>
</feature>
<dbReference type="GO" id="GO:0005886">
    <property type="term" value="C:plasma membrane"/>
    <property type="evidence" value="ECO:0007669"/>
    <property type="project" value="UniProtKB-SubCell"/>
</dbReference>
<comment type="caution">
    <text evidence="10">Lacks conserved residue(s) required for the propagation of feature annotation.</text>
</comment>
<feature type="transmembrane region" description="Helical" evidence="10">
    <location>
        <begin position="304"/>
        <end position="325"/>
    </location>
</feature>
<evidence type="ECO:0000256" key="7">
    <source>
        <dbReference type="ARBA" id="ARBA00023065"/>
    </source>
</evidence>
<dbReference type="PANTHER" id="PTHR10110:SF86">
    <property type="entry name" value="SODIUM_HYDROGEN EXCHANGER 7"/>
    <property type="match status" value="1"/>
</dbReference>
<keyword evidence="10" id="KW-0050">Antiport</keyword>
<feature type="transmembrane region" description="Helical" evidence="10">
    <location>
        <begin position="113"/>
        <end position="134"/>
    </location>
</feature>
<feature type="transmembrane region" description="Helical" evidence="10">
    <location>
        <begin position="84"/>
        <end position="107"/>
    </location>
</feature>
<evidence type="ECO:0000313" key="12">
    <source>
        <dbReference type="EMBL" id="GHO90243.1"/>
    </source>
</evidence>
<keyword evidence="5 10" id="KW-1133">Transmembrane helix</keyword>
<dbReference type="EMBL" id="BNJK01000001">
    <property type="protein sequence ID" value="GHO90243.1"/>
    <property type="molecule type" value="Genomic_DNA"/>
</dbReference>
<protein>
    <submittedName>
        <fullName evidence="12">Na+/H+ antiporter</fullName>
    </submittedName>
</protein>
<evidence type="ECO:0000256" key="4">
    <source>
        <dbReference type="ARBA" id="ARBA00022692"/>
    </source>
</evidence>
<evidence type="ECO:0000256" key="1">
    <source>
        <dbReference type="ARBA" id="ARBA00004651"/>
    </source>
</evidence>
<comment type="function">
    <text evidence="10">Na(+)/H(+) antiporter that extrudes sodium in exchange for external protons.</text>
</comment>
<evidence type="ECO:0000256" key="10">
    <source>
        <dbReference type="RuleBase" id="RU366002"/>
    </source>
</evidence>
<evidence type="ECO:0000256" key="6">
    <source>
        <dbReference type="ARBA" id="ARBA00023053"/>
    </source>
</evidence>
<dbReference type="Proteomes" id="UP000597444">
    <property type="component" value="Unassembled WGS sequence"/>
</dbReference>
<dbReference type="Pfam" id="PF00999">
    <property type="entry name" value="Na_H_Exchanger"/>
    <property type="match status" value="1"/>
</dbReference>
<dbReference type="GO" id="GO:0098719">
    <property type="term" value="P:sodium ion import across plasma membrane"/>
    <property type="evidence" value="ECO:0007669"/>
    <property type="project" value="TreeGrafter"/>
</dbReference>
<name>A0A8J3IAX2_9CHLR</name>
<evidence type="ECO:0000259" key="11">
    <source>
        <dbReference type="Pfam" id="PF00999"/>
    </source>
</evidence>
<gene>
    <name evidence="12" type="ORF">KSF_002910</name>
</gene>
<feature type="transmembrane region" description="Helical" evidence="10">
    <location>
        <begin position="222"/>
        <end position="244"/>
    </location>
</feature>
<feature type="transmembrane region" description="Helical" evidence="10">
    <location>
        <begin position="345"/>
        <end position="368"/>
    </location>
</feature>
<dbReference type="AlphaFoldDB" id="A0A8J3IAX2"/>
<keyword evidence="7 10" id="KW-0406">Ion transport</keyword>
<reference evidence="12" key="1">
    <citation type="submission" date="2020-10" db="EMBL/GenBank/DDBJ databases">
        <title>Taxonomic study of unclassified bacteria belonging to the class Ktedonobacteria.</title>
        <authorList>
            <person name="Yabe S."/>
            <person name="Wang C.M."/>
            <person name="Zheng Y."/>
            <person name="Sakai Y."/>
            <person name="Cavaletti L."/>
            <person name="Monciardini P."/>
            <person name="Donadio S."/>
        </authorList>
    </citation>
    <scope>NUCLEOTIDE SEQUENCE</scope>
    <source>
        <strain evidence="12">ID150040</strain>
    </source>
</reference>
<dbReference type="InterPro" id="IPR006153">
    <property type="entry name" value="Cation/H_exchanger_TM"/>
</dbReference>
<dbReference type="InterPro" id="IPR018422">
    <property type="entry name" value="Cation/H_exchanger_CPA1"/>
</dbReference>
<dbReference type="InterPro" id="IPR004705">
    <property type="entry name" value="Cation/H_exchanger_CPA1_bac"/>
</dbReference>
<keyword evidence="3 10" id="KW-1003">Cell membrane</keyword>
<keyword evidence="4 10" id="KW-0812">Transmembrane</keyword>
<evidence type="ECO:0000313" key="13">
    <source>
        <dbReference type="Proteomes" id="UP000597444"/>
    </source>
</evidence>
<comment type="similarity">
    <text evidence="10">Belongs to the monovalent cation:proton antiporter 1 (CPA1) transporter (TC 2.A.36) family.</text>
</comment>
<dbReference type="Gene3D" id="1.20.1530.20">
    <property type="match status" value="1"/>
</dbReference>
<dbReference type="GO" id="GO:0015386">
    <property type="term" value="F:potassium:proton antiporter activity"/>
    <property type="evidence" value="ECO:0007669"/>
    <property type="project" value="TreeGrafter"/>
</dbReference>
<keyword evidence="6 10" id="KW-0915">Sodium</keyword>
<proteinExistence type="inferred from homology"/>
<feature type="transmembrane region" description="Helical" evidence="10">
    <location>
        <begin position="380"/>
        <end position="404"/>
    </location>
</feature>
<dbReference type="NCBIfam" id="TIGR00831">
    <property type="entry name" value="a_cpa1"/>
    <property type="match status" value="1"/>
</dbReference>
<dbReference type="PANTHER" id="PTHR10110">
    <property type="entry name" value="SODIUM/HYDROGEN EXCHANGER"/>
    <property type="match status" value="1"/>
</dbReference>
<sequence length="527" mass="56938">MTATITLTLGLLVATLVLASLATRFRVPYAILLVLGGALLGLVPALPEIDLDPEVILFLFLPPLVYSSAWQTSWRTFRSNLRPILLLAVGLVLFTTACVALVAQLLLGLSWPVAFVLGAILSPTDAVAASAIAQRMHLSARVVTILEGESMVNDATGLVVYTFAVAAAVSGQFALGEALWQFVLVSAGGLAIGLLVGWPLAWLHSHIDDAPIEITMTLLTPFAAYLLAEAAHVSGVLATLSAGLYLSRHSSRFFSSTTRLQANAVWNVLVFLLNGLLFLLIGLQLRHLLATLLDGSAMSIVGQAILISLTVILVRLLWVFASAYLPRWALSAVRAHDPYPSPRGLLVVAWTGLRGGISLAAALALPLTLTGGKDFSGRELLIAITFGVILVTLVGQGLSLIPLIRWLGATADDTAEQERQRARLVAARSALARLRELSGEAWVPQDLVESMRSRYEEKAAHANEHLDGTLLPQEDTFLTYQRLQREIIAAQRSAVIRLRDQGQIDDEVLRALERELDLEEQRFAGQE</sequence>
<keyword evidence="13" id="KW-1185">Reference proteome</keyword>
<dbReference type="InterPro" id="IPR038770">
    <property type="entry name" value="Na+/solute_symporter_sf"/>
</dbReference>
<feature type="transmembrane region" description="Helical" evidence="10">
    <location>
        <begin position="264"/>
        <end position="283"/>
    </location>
</feature>
<comment type="subcellular location">
    <subcellularLocation>
        <location evidence="1 10">Cell membrane</location>
        <topology evidence="1 10">Multi-pass membrane protein</topology>
    </subcellularLocation>
</comment>
<dbReference type="RefSeq" id="WP_220201223.1">
    <property type="nucleotide sequence ID" value="NZ_BNJK01000001.1"/>
</dbReference>
<keyword evidence="2 10" id="KW-0813">Transport</keyword>
<evidence type="ECO:0000256" key="3">
    <source>
        <dbReference type="ARBA" id="ARBA00022475"/>
    </source>
</evidence>
<dbReference type="GO" id="GO:0015385">
    <property type="term" value="F:sodium:proton antiporter activity"/>
    <property type="evidence" value="ECO:0007669"/>
    <property type="project" value="InterPro"/>
</dbReference>
<keyword evidence="9 10" id="KW-0739">Sodium transport</keyword>
<evidence type="ECO:0000256" key="2">
    <source>
        <dbReference type="ARBA" id="ARBA00022448"/>
    </source>
</evidence>
<dbReference type="GO" id="GO:0051453">
    <property type="term" value="P:regulation of intracellular pH"/>
    <property type="evidence" value="ECO:0007669"/>
    <property type="project" value="TreeGrafter"/>
</dbReference>
<feature type="transmembrane region" description="Helical" evidence="10">
    <location>
        <begin position="179"/>
        <end position="201"/>
    </location>
</feature>
<evidence type="ECO:0000256" key="8">
    <source>
        <dbReference type="ARBA" id="ARBA00023136"/>
    </source>
</evidence>
<feature type="transmembrane region" description="Helical" evidence="10">
    <location>
        <begin position="29"/>
        <end position="46"/>
    </location>
</feature>
<accession>A0A8J3IAX2</accession>
<comment type="caution">
    <text evidence="12">The sequence shown here is derived from an EMBL/GenBank/DDBJ whole genome shotgun (WGS) entry which is preliminary data.</text>
</comment>
<evidence type="ECO:0000256" key="9">
    <source>
        <dbReference type="ARBA" id="ARBA00023201"/>
    </source>
</evidence>
<keyword evidence="8 10" id="KW-0472">Membrane</keyword>
<evidence type="ECO:0000256" key="5">
    <source>
        <dbReference type="ARBA" id="ARBA00022989"/>
    </source>
</evidence>